<evidence type="ECO:0000313" key="3">
    <source>
        <dbReference type="EMBL" id="MCV2884507.1"/>
    </source>
</evidence>
<feature type="domain" description="Aldehyde oxidase/xanthine dehydrogenase a/b hammerhead" evidence="2">
    <location>
        <begin position="226"/>
        <end position="312"/>
    </location>
</feature>
<dbReference type="InterPro" id="IPR000674">
    <property type="entry name" value="Ald_Oxase/Xan_DH_a/b"/>
</dbReference>
<reference evidence="3 4" key="1">
    <citation type="submission" date="2022-10" db="EMBL/GenBank/DDBJ databases">
        <title>Aestuariibacter sp. AA17 isolated from Montipora capitata coral fragment.</title>
        <authorList>
            <person name="Emsley S.A."/>
            <person name="Pfannmuller K.M."/>
            <person name="Loughran R.M."/>
            <person name="Shlafstein M."/>
            <person name="Papke E."/>
            <person name="Saw J.H."/>
            <person name="Ushijima B."/>
            <person name="Videau P."/>
        </authorList>
    </citation>
    <scope>NUCLEOTIDE SEQUENCE [LARGE SCALE GENOMIC DNA]</scope>
    <source>
        <strain evidence="3 4">AA17</strain>
    </source>
</reference>
<sequence length="784" mass="85315">MNLFHRHRQNATNKQQTDDSQVVDHSRRDLLIGTVNATLMIAFAPTALSQQAPADVVLASKSFSPTIWYEIDETGTIKVNIIRAEMGQHVGTALAKIVAEELGANWQDVIIDHVDTDPKWGMMVTGGSWSVFQSYQPLSRAGAAGRELLLEAGAKHLGVSKGDCIAKDSQIVCGNNRVSFATLIKEHAFNKQISADALKEYPIKSRQHYAIIGKQSQALDIPPKVNGTAVYGIDVEIPNMLYARPVVPPTRFGNKVKHVDDTDAKAIKGYKGYKILTDPSGWLEGWVAVYATHYPAAIKAVDSIRVTYHPNPKADVSEADMQEHGHALISQPENGALLVDVGSTHEAQSKHSKHIEATYTTSTALHFQLEPVNAIAEFKDGTWHLHSGNQWQSLTLPEVAKALEVDQANVVIHQYYLGGGFGRRLFGDYIIPAALAAKAMNQPVKMIFTREDDAYFDQPRSPSVSYFKGTIDANSSVAAVEHRFTAGWPTKAMAPGFLADSKDGKKKIDMFSASGSDHWYSLPNNKVLVYNNDLAQQTFVPGWLRSVGPGWIMWSVESFMDELAHATKQDPAAFRRQLLTAEGRQSGSEPHAVGGAARLRNVLDILTKKVDTQQSLPKNEGIGIALTFGQERSMPTWVALAAHVSVSPTSGKVTVKKLTCVVDCGIVVHPDGAMAQMEGSLLWGVSLALHESTEYKHGQVASNNLHNYSPLRMKDVPDMDISFVDSDEFPVGLGEPGTTVVAPAIGNAIFNATGVRLRALPMTPKQVKMAMNSASSDTDKGVTA</sequence>
<dbReference type="SMART" id="SM01008">
    <property type="entry name" value="Ald_Xan_dh_C"/>
    <property type="match status" value="1"/>
</dbReference>
<dbReference type="PANTHER" id="PTHR47495:SF2">
    <property type="entry name" value="ALDEHYDE DEHYDROGENASE"/>
    <property type="match status" value="1"/>
</dbReference>
<dbReference type="SUPFAM" id="SSF56003">
    <property type="entry name" value="Molybdenum cofactor-binding domain"/>
    <property type="match status" value="2"/>
</dbReference>
<dbReference type="PIRSF" id="PIRSF036389">
    <property type="entry name" value="IOR_B"/>
    <property type="match status" value="1"/>
</dbReference>
<feature type="compositionally biased region" description="Polar residues" evidence="1">
    <location>
        <begin position="10"/>
        <end position="20"/>
    </location>
</feature>
<dbReference type="InterPro" id="IPR036856">
    <property type="entry name" value="Ald_Oxase/Xan_DH_a/b_sf"/>
</dbReference>
<evidence type="ECO:0000313" key="4">
    <source>
        <dbReference type="Proteomes" id="UP001652504"/>
    </source>
</evidence>
<dbReference type="RefSeq" id="WP_263711783.1">
    <property type="nucleotide sequence ID" value="NZ_JAOWKX010000003.1"/>
</dbReference>
<gene>
    <name evidence="3" type="ORF">OE749_07360</name>
</gene>
<dbReference type="PROSITE" id="PS51318">
    <property type="entry name" value="TAT"/>
    <property type="match status" value="1"/>
</dbReference>
<dbReference type="SUPFAM" id="SSF54665">
    <property type="entry name" value="CO dehydrogenase molybdoprotein N-domain-like"/>
    <property type="match status" value="1"/>
</dbReference>
<feature type="region of interest" description="Disordered" evidence="1">
    <location>
        <begin position="1"/>
        <end position="23"/>
    </location>
</feature>
<keyword evidence="4" id="KW-1185">Reference proteome</keyword>
<dbReference type="Proteomes" id="UP001652504">
    <property type="component" value="Unassembled WGS sequence"/>
</dbReference>
<dbReference type="InterPro" id="IPR052516">
    <property type="entry name" value="N-heterocyclic_Hydroxylase"/>
</dbReference>
<evidence type="ECO:0000256" key="1">
    <source>
        <dbReference type="SAM" id="MobiDB-lite"/>
    </source>
</evidence>
<name>A0ABT3A7E7_9ALTE</name>
<dbReference type="PANTHER" id="PTHR47495">
    <property type="entry name" value="ALDEHYDE DEHYDROGENASE"/>
    <property type="match status" value="1"/>
</dbReference>
<comment type="caution">
    <text evidence="3">The sequence shown here is derived from an EMBL/GenBank/DDBJ whole genome shotgun (WGS) entry which is preliminary data.</text>
</comment>
<dbReference type="InterPro" id="IPR012368">
    <property type="entry name" value="OxRdtase_Mopterin-bd_su_IorB"/>
</dbReference>
<dbReference type="EMBL" id="JAOWKX010000003">
    <property type="protein sequence ID" value="MCV2884507.1"/>
    <property type="molecule type" value="Genomic_DNA"/>
</dbReference>
<proteinExistence type="predicted"/>
<dbReference type="Pfam" id="PF20256">
    <property type="entry name" value="MoCoBD_2"/>
    <property type="match status" value="2"/>
</dbReference>
<organism evidence="3 4">
    <name type="scientific">Fluctibacter corallii</name>
    <dbReference type="NCBI Taxonomy" id="2984329"/>
    <lineage>
        <taxon>Bacteria</taxon>
        <taxon>Pseudomonadati</taxon>
        <taxon>Pseudomonadota</taxon>
        <taxon>Gammaproteobacteria</taxon>
        <taxon>Alteromonadales</taxon>
        <taxon>Alteromonadaceae</taxon>
        <taxon>Fluctibacter</taxon>
    </lineage>
</organism>
<dbReference type="Gene3D" id="3.30.365.10">
    <property type="entry name" value="Aldehyde oxidase/xanthine dehydrogenase, molybdopterin binding domain"/>
    <property type="match status" value="4"/>
</dbReference>
<evidence type="ECO:0000259" key="2">
    <source>
        <dbReference type="SMART" id="SM01008"/>
    </source>
</evidence>
<dbReference type="Gene3D" id="3.90.1170.50">
    <property type="entry name" value="Aldehyde oxidase/xanthine dehydrogenase, a/b hammerhead"/>
    <property type="match status" value="1"/>
</dbReference>
<dbReference type="InterPro" id="IPR006311">
    <property type="entry name" value="TAT_signal"/>
</dbReference>
<dbReference type="InterPro" id="IPR008274">
    <property type="entry name" value="AldOxase/xan_DH_MoCoBD1"/>
</dbReference>
<protein>
    <submittedName>
        <fullName evidence="3">Molybdopterin-dependent oxidoreductase</fullName>
    </submittedName>
</protein>
<dbReference type="InterPro" id="IPR046867">
    <property type="entry name" value="AldOxase/xan_DH_MoCoBD2"/>
</dbReference>
<dbReference type="Pfam" id="PF02738">
    <property type="entry name" value="MoCoBD_1"/>
    <property type="match status" value="1"/>
</dbReference>
<dbReference type="InterPro" id="IPR037165">
    <property type="entry name" value="AldOxase/xan_DH_Mopterin-bd_sf"/>
</dbReference>
<accession>A0ABT3A7E7</accession>